<comment type="caution">
    <text evidence="1">The sequence shown here is derived from an EMBL/GenBank/DDBJ whole genome shotgun (WGS) entry which is preliminary data.</text>
</comment>
<evidence type="ECO:0000313" key="2">
    <source>
        <dbReference type="Proteomes" id="UP000520814"/>
    </source>
</evidence>
<dbReference type="RefSeq" id="WP_184196500.1">
    <property type="nucleotide sequence ID" value="NZ_JACHGW010000002.1"/>
</dbReference>
<sequence length="124" mass="13464">MSLAFELHDARLASVLLEPGRACLCFDALYIHGETHGWYQKAVLELGQGSIAGALPEEMEDSYLVTGELIVGAETYRNVVPLPLETAERVELTLEFALGERLVLSCRGASLRLLGEPGAQEPLP</sequence>
<proteinExistence type="predicted"/>
<accession>A0A7W9SRU6</accession>
<name>A0A7W9SRU6_ARMRO</name>
<protein>
    <submittedName>
        <fullName evidence="1">Uncharacterized protein</fullName>
    </submittedName>
</protein>
<dbReference type="EMBL" id="JACHGW010000002">
    <property type="protein sequence ID" value="MBB6050834.1"/>
    <property type="molecule type" value="Genomic_DNA"/>
</dbReference>
<evidence type="ECO:0000313" key="1">
    <source>
        <dbReference type="EMBL" id="MBB6050834.1"/>
    </source>
</evidence>
<keyword evidence="2" id="KW-1185">Reference proteome</keyword>
<dbReference type="AlphaFoldDB" id="A0A7W9SRU6"/>
<reference evidence="1 2" key="1">
    <citation type="submission" date="2020-08" db="EMBL/GenBank/DDBJ databases">
        <title>Genomic Encyclopedia of Type Strains, Phase IV (KMG-IV): sequencing the most valuable type-strain genomes for metagenomic binning, comparative biology and taxonomic classification.</title>
        <authorList>
            <person name="Goeker M."/>
        </authorList>
    </citation>
    <scope>NUCLEOTIDE SEQUENCE [LARGE SCALE GENOMIC DNA]</scope>
    <source>
        <strain evidence="1 2">DSM 23562</strain>
    </source>
</reference>
<dbReference type="Proteomes" id="UP000520814">
    <property type="component" value="Unassembled WGS sequence"/>
</dbReference>
<gene>
    <name evidence="1" type="ORF">HNQ39_002625</name>
</gene>
<organism evidence="1 2">
    <name type="scientific">Armatimonas rosea</name>
    <dbReference type="NCBI Taxonomy" id="685828"/>
    <lineage>
        <taxon>Bacteria</taxon>
        <taxon>Bacillati</taxon>
        <taxon>Armatimonadota</taxon>
        <taxon>Armatimonadia</taxon>
        <taxon>Armatimonadales</taxon>
        <taxon>Armatimonadaceae</taxon>
        <taxon>Armatimonas</taxon>
    </lineage>
</organism>